<gene>
    <name evidence="2" type="ORF">KUV50_16145</name>
</gene>
<evidence type="ECO:0000259" key="1">
    <source>
        <dbReference type="PROSITE" id="PS51819"/>
    </source>
</evidence>
<dbReference type="EMBL" id="JAHVHU010000017">
    <property type="protein sequence ID" value="MBY5959686.1"/>
    <property type="molecule type" value="Genomic_DNA"/>
</dbReference>
<protein>
    <submittedName>
        <fullName evidence="2">VOC family protein</fullName>
    </submittedName>
</protein>
<dbReference type="PANTHER" id="PTHR33993:SF2">
    <property type="entry name" value="VOC DOMAIN-CONTAINING PROTEIN"/>
    <property type="match status" value="1"/>
</dbReference>
<name>A0A953HZP9_9BACT</name>
<dbReference type="CDD" id="cd07247">
    <property type="entry name" value="SgaA_N_like"/>
    <property type="match status" value="1"/>
</dbReference>
<evidence type="ECO:0000313" key="3">
    <source>
        <dbReference type="Proteomes" id="UP000753961"/>
    </source>
</evidence>
<dbReference type="AlphaFoldDB" id="A0A953HZP9"/>
<reference evidence="2" key="1">
    <citation type="submission" date="2021-06" db="EMBL/GenBank/DDBJ databases">
        <title>44 bacteria genomes isolated from Dapeng, Shenzhen.</title>
        <authorList>
            <person name="Zheng W."/>
            <person name="Yu S."/>
            <person name="Huang Y."/>
        </authorList>
    </citation>
    <scope>NUCLEOTIDE SEQUENCE</scope>
    <source>
        <strain evidence="2">DP5N28-2</strain>
    </source>
</reference>
<dbReference type="PROSITE" id="PS51819">
    <property type="entry name" value="VOC"/>
    <property type="match status" value="1"/>
</dbReference>
<dbReference type="PANTHER" id="PTHR33993">
    <property type="entry name" value="GLYOXALASE-RELATED"/>
    <property type="match status" value="1"/>
</dbReference>
<evidence type="ECO:0000313" key="2">
    <source>
        <dbReference type="EMBL" id="MBY5959686.1"/>
    </source>
</evidence>
<dbReference type="InterPro" id="IPR029068">
    <property type="entry name" value="Glyas_Bleomycin-R_OHBP_Dase"/>
</dbReference>
<proteinExistence type="predicted"/>
<dbReference type="InterPro" id="IPR037523">
    <property type="entry name" value="VOC_core"/>
</dbReference>
<dbReference type="Gene3D" id="3.10.180.10">
    <property type="entry name" value="2,3-Dihydroxybiphenyl 1,2-Dioxygenase, domain 1"/>
    <property type="match status" value="1"/>
</dbReference>
<keyword evidence="3" id="KW-1185">Reference proteome</keyword>
<comment type="caution">
    <text evidence="2">The sequence shown here is derived from an EMBL/GenBank/DDBJ whole genome shotgun (WGS) entry which is preliminary data.</text>
</comment>
<dbReference type="InterPro" id="IPR053863">
    <property type="entry name" value="Glyoxy/Ble-like_N"/>
</dbReference>
<dbReference type="Pfam" id="PF22677">
    <property type="entry name" value="Ble-like_N"/>
    <property type="match status" value="1"/>
</dbReference>
<organism evidence="2 3">
    <name type="scientific">Membranihabitans marinus</name>
    <dbReference type="NCBI Taxonomy" id="1227546"/>
    <lineage>
        <taxon>Bacteria</taxon>
        <taxon>Pseudomonadati</taxon>
        <taxon>Bacteroidota</taxon>
        <taxon>Saprospiria</taxon>
        <taxon>Saprospirales</taxon>
        <taxon>Saprospiraceae</taxon>
        <taxon>Membranihabitans</taxon>
    </lineage>
</organism>
<dbReference type="InterPro" id="IPR052164">
    <property type="entry name" value="Anthracycline_SecMetBiosynth"/>
</dbReference>
<accession>A0A953HZP9</accession>
<feature type="domain" description="VOC" evidence="1">
    <location>
        <begin position="3"/>
        <end position="126"/>
    </location>
</feature>
<dbReference type="Proteomes" id="UP000753961">
    <property type="component" value="Unassembled WGS sequence"/>
</dbReference>
<sequence length="127" mass="13885">MSKVVWFEIYVEDMDRAQQFYETVLGVELKDMTDPTENDGPSMVMRGFPGDMEGYGAGGALVKMAGFESGKNSTLVYFGSQNCTTEENRVVDAGGKIVQSKMAIGKHGFVTLCTDTEGNMFGLHSME</sequence>
<dbReference type="SUPFAM" id="SSF54593">
    <property type="entry name" value="Glyoxalase/Bleomycin resistance protein/Dihydroxybiphenyl dioxygenase"/>
    <property type="match status" value="1"/>
</dbReference>